<evidence type="ECO:0000256" key="1">
    <source>
        <dbReference type="SAM" id="Phobius"/>
    </source>
</evidence>
<dbReference type="AlphaFoldDB" id="A0A1I0EAP3"/>
<evidence type="ECO:0000313" key="3">
    <source>
        <dbReference type="Proteomes" id="UP000198558"/>
    </source>
</evidence>
<protein>
    <recommendedName>
        <fullName evidence="4">DUF3792 domain-containing protein</fullName>
    </recommendedName>
</protein>
<dbReference type="Proteomes" id="UP000198558">
    <property type="component" value="Unassembled WGS sequence"/>
</dbReference>
<organism evidence="2 3">
    <name type="scientific">Thomasclavelia cocleata</name>
    <dbReference type="NCBI Taxonomy" id="69824"/>
    <lineage>
        <taxon>Bacteria</taxon>
        <taxon>Bacillati</taxon>
        <taxon>Bacillota</taxon>
        <taxon>Erysipelotrichia</taxon>
        <taxon>Erysipelotrichales</taxon>
        <taxon>Coprobacillaceae</taxon>
        <taxon>Thomasclavelia</taxon>
    </lineage>
</organism>
<keyword evidence="1" id="KW-0472">Membrane</keyword>
<dbReference type="RefSeq" id="WP_092353456.1">
    <property type="nucleotide sequence ID" value="NZ_CAJTPY010000006.1"/>
</dbReference>
<name>A0A1I0EAP3_9FIRM</name>
<keyword evidence="3" id="KW-1185">Reference proteome</keyword>
<evidence type="ECO:0000313" key="2">
    <source>
        <dbReference type="EMBL" id="SET42301.1"/>
    </source>
</evidence>
<keyword evidence="1" id="KW-0812">Transmembrane</keyword>
<keyword evidence="1" id="KW-1133">Transmembrane helix</keyword>
<dbReference type="EMBL" id="FOIN01000010">
    <property type="protein sequence ID" value="SET42301.1"/>
    <property type="molecule type" value="Genomic_DNA"/>
</dbReference>
<proteinExistence type="predicted"/>
<reference evidence="3" key="1">
    <citation type="submission" date="2016-10" db="EMBL/GenBank/DDBJ databases">
        <authorList>
            <person name="Varghese N."/>
            <person name="Submissions S."/>
        </authorList>
    </citation>
    <scope>NUCLEOTIDE SEQUENCE [LARGE SCALE GENOMIC DNA]</scope>
    <source>
        <strain evidence="3">DSM 1551</strain>
    </source>
</reference>
<accession>A0A1I0EAP3</accession>
<feature type="transmembrane region" description="Helical" evidence="1">
    <location>
        <begin position="67"/>
        <end position="87"/>
    </location>
</feature>
<sequence length="118" mass="13488">MKSYLKIYLKFALFILITFTITSLILASIISFIHLSNIIYHTIINLIAGIIMIIWGFMIVKTFSKNAILHSLLCGLIFALIALMININDINLINIISRPFILIMTVIILSMYKKKLEV</sequence>
<evidence type="ECO:0008006" key="4">
    <source>
        <dbReference type="Google" id="ProtNLM"/>
    </source>
</evidence>
<feature type="transmembrane region" description="Helical" evidence="1">
    <location>
        <begin position="38"/>
        <end position="60"/>
    </location>
</feature>
<feature type="transmembrane region" description="Helical" evidence="1">
    <location>
        <begin position="93"/>
        <end position="112"/>
    </location>
</feature>
<feature type="transmembrane region" description="Helical" evidence="1">
    <location>
        <begin position="7"/>
        <end position="32"/>
    </location>
</feature>
<gene>
    <name evidence="2" type="ORF">SAMN04489758_11036</name>
</gene>
<dbReference type="GeneID" id="78288200"/>